<name>A0A1X2GWY5_9FUNG</name>
<dbReference type="Proteomes" id="UP000242146">
    <property type="component" value="Unassembled WGS sequence"/>
</dbReference>
<evidence type="ECO:0000259" key="1">
    <source>
        <dbReference type="SMART" id="SM00458"/>
    </source>
</evidence>
<dbReference type="Gene3D" id="2.80.10.50">
    <property type="match status" value="1"/>
</dbReference>
<reference evidence="2 3" key="1">
    <citation type="submission" date="2016-07" db="EMBL/GenBank/DDBJ databases">
        <title>Pervasive Adenine N6-methylation of Active Genes in Fungi.</title>
        <authorList>
            <consortium name="DOE Joint Genome Institute"/>
            <person name="Mondo S.J."/>
            <person name="Dannebaum R.O."/>
            <person name="Kuo R.C."/>
            <person name="Labutti K."/>
            <person name="Haridas S."/>
            <person name="Kuo A."/>
            <person name="Salamov A."/>
            <person name="Ahrendt S.R."/>
            <person name="Lipzen A."/>
            <person name="Sullivan W."/>
            <person name="Andreopoulos W.B."/>
            <person name="Clum A."/>
            <person name="Lindquist E."/>
            <person name="Daum C."/>
            <person name="Ramamoorthy G.K."/>
            <person name="Gryganskyi A."/>
            <person name="Culley D."/>
            <person name="Magnuson J.K."/>
            <person name="James T.Y."/>
            <person name="O'Malley M.A."/>
            <person name="Stajich J.E."/>
            <person name="Spatafora J.W."/>
            <person name="Visel A."/>
            <person name="Grigoriev I.V."/>
        </authorList>
    </citation>
    <scope>NUCLEOTIDE SEQUENCE [LARGE SCALE GENOMIC DNA]</scope>
    <source>
        <strain evidence="2 3">NRRL 3301</strain>
    </source>
</reference>
<dbReference type="EMBL" id="MCGT01000001">
    <property type="protein sequence ID" value="ORX62598.1"/>
    <property type="molecule type" value="Genomic_DNA"/>
</dbReference>
<proteinExistence type="predicted"/>
<feature type="domain" description="Ricin B lectin" evidence="1">
    <location>
        <begin position="7"/>
        <end position="143"/>
    </location>
</feature>
<dbReference type="SMART" id="SM00458">
    <property type="entry name" value="RICIN"/>
    <property type="match status" value="1"/>
</dbReference>
<evidence type="ECO:0000313" key="2">
    <source>
        <dbReference type="EMBL" id="ORX62598.1"/>
    </source>
</evidence>
<comment type="caution">
    <text evidence="2">The sequence shown here is derived from an EMBL/GenBank/DDBJ whole genome shotgun (WGS) entry which is preliminary data.</text>
</comment>
<dbReference type="CDD" id="cd23454">
    <property type="entry name" value="beta-trefoil_Ricin_GllA-1"/>
    <property type="match status" value="1"/>
</dbReference>
<keyword evidence="3" id="KW-1185">Reference proteome</keyword>
<sequence>MTGFPENAYFYIKSASSGNVLDINEGLLTKGTKLIIWEKKQGEDADNQLWKYEGDGFLVNKKSNLVMDIDGGDLKIEKKIQQFDRKTTQTHNQRWGFRDGFVYCKADPRIVLDVKGGDDTEGTRVISYKRKLDDNVNQQWILEPVY</sequence>
<dbReference type="Pfam" id="PF00652">
    <property type="entry name" value="Ricin_B_lectin"/>
    <property type="match status" value="1"/>
</dbReference>
<dbReference type="GO" id="GO:0030246">
    <property type="term" value="F:carbohydrate binding"/>
    <property type="evidence" value="ECO:0007669"/>
    <property type="project" value="UniProtKB-KW"/>
</dbReference>
<dbReference type="InterPro" id="IPR000772">
    <property type="entry name" value="Ricin_B_lectin"/>
</dbReference>
<dbReference type="AlphaFoldDB" id="A0A1X2GWY5"/>
<evidence type="ECO:0000313" key="3">
    <source>
        <dbReference type="Proteomes" id="UP000242146"/>
    </source>
</evidence>
<dbReference type="InterPro" id="IPR035992">
    <property type="entry name" value="Ricin_B-like_lectins"/>
</dbReference>
<dbReference type="PROSITE" id="PS50231">
    <property type="entry name" value="RICIN_B_LECTIN"/>
    <property type="match status" value="1"/>
</dbReference>
<protein>
    <submittedName>
        <fullName evidence="2">Ricin B-like lectin</fullName>
    </submittedName>
</protein>
<dbReference type="OrthoDB" id="9895617at2759"/>
<dbReference type="SUPFAM" id="SSF50370">
    <property type="entry name" value="Ricin B-like lectins"/>
    <property type="match status" value="1"/>
</dbReference>
<accession>A0A1X2GWY5</accession>
<dbReference type="STRING" id="101127.A0A1X2GWY5"/>
<keyword evidence="2" id="KW-0430">Lectin</keyword>
<organism evidence="2 3">
    <name type="scientific">Hesseltinella vesiculosa</name>
    <dbReference type="NCBI Taxonomy" id="101127"/>
    <lineage>
        <taxon>Eukaryota</taxon>
        <taxon>Fungi</taxon>
        <taxon>Fungi incertae sedis</taxon>
        <taxon>Mucoromycota</taxon>
        <taxon>Mucoromycotina</taxon>
        <taxon>Mucoromycetes</taxon>
        <taxon>Mucorales</taxon>
        <taxon>Cunninghamellaceae</taxon>
        <taxon>Hesseltinella</taxon>
    </lineage>
</organism>
<gene>
    <name evidence="2" type="ORF">DM01DRAFT_1403070</name>
</gene>